<keyword evidence="3" id="KW-1185">Reference proteome</keyword>
<reference evidence="2" key="1">
    <citation type="submission" date="2020-01" db="EMBL/GenBank/DDBJ databases">
        <title>Genome sequence of Kobresia littledalei, the first chromosome-level genome in the family Cyperaceae.</title>
        <authorList>
            <person name="Qu G."/>
        </authorList>
    </citation>
    <scope>NUCLEOTIDE SEQUENCE</scope>
    <source>
        <strain evidence="2">C.B.Clarke</strain>
        <tissue evidence="2">Leaf</tissue>
    </source>
</reference>
<dbReference type="SUPFAM" id="SSF48452">
    <property type="entry name" value="TPR-like"/>
    <property type="match status" value="3"/>
</dbReference>
<gene>
    <name evidence="2" type="ORF">FCM35_KLT11835</name>
</gene>
<name>A0A833QRU7_9POAL</name>
<protein>
    <submittedName>
        <fullName evidence="2">ETO1-like protein 1</fullName>
    </submittedName>
</protein>
<sequence>MKSMLLSESHKETQVHDFNPQSWLQVERGKLSKISSYSPSSIESLIKIVEPPILPYFKPVDYVSVLAQIHEELEQCKPEEKSDRYLLQYHVFQGLGENKLLRRSLHSAWKHANTVHEKIIYGTWLRYEKQGEEFITDLLSSCGKCCRELEPVEVSLEIPVGASLPVSDTSTRNDAQEEATMVSFQIGGEMIICDRCKIASLSIPFHTMLNGPFTESNLEVIDLSENGISAAGMRCIANFSLTGILSGNGLSADILLEILIFANKFCCERLKEACDRKLASLVCSRQEAIELITCALEENAPVLGATCMQELLRELPTCLGDDQVVKLFCSANKEQQYAMVGRASFPFYSLLSEVSMKTDPTSEETVRFVEKMVESAVGTSQKQIAYHQLGCVRFLRAEYGEAVCAFNAALSSGHVYSVAGIARIACLKGDTILAFKKLTSVMSSSQPLGWMLLERSMYADATRKLEDLDKATELDPTLTYPYMYRAINLLKKQDPKAALDEVNRILGFKMALECLELRFCIHLVMENYDLALRDVHAILTLAPGYRMVEGRVAASKIATLLGAQVDKWSSADCWMHLYDRWSAVDDVGSLSVIFQMMETDAPKGVLYFRQSLLLLRLNCPEVAMRSLQLARQHASSEHERLVYEGWLLYDTGHCKEALCKAEKSISMQRSFEAFFLKAYVLADSGMDPSCSLICISLLEEALKCPSDRLRKGQALNNLGGVYLDCEKLDLAADCYTSALKIRHTRAHQGLARVHFLKNNRVAAFEEMTQLIDKARSNASAYEKRSEYCDREQTMKDLEMVTRLDPLRVYPYRYRAAVLMDSHKEKEAIAELTHAIAFKADLYLLHLRAAFHEHIGDLQSALRDCRAALSLDPNHQEMLELHKRVHNQETITGFDTM</sequence>
<dbReference type="SUPFAM" id="SSF54695">
    <property type="entry name" value="POZ domain"/>
    <property type="match status" value="1"/>
</dbReference>
<evidence type="ECO:0000313" key="2">
    <source>
        <dbReference type="EMBL" id="KAF3324368.1"/>
    </source>
</evidence>
<dbReference type="InterPro" id="IPR044631">
    <property type="entry name" value="ETO1-like"/>
</dbReference>
<dbReference type="InterPro" id="IPR011990">
    <property type="entry name" value="TPR-like_helical_dom_sf"/>
</dbReference>
<comment type="pathway">
    <text evidence="1">Protein modification; protein ubiquitination.</text>
</comment>
<proteinExistence type="predicted"/>
<dbReference type="InterPro" id="IPR011333">
    <property type="entry name" value="SKP1/BTB/POZ_sf"/>
</dbReference>
<evidence type="ECO:0000313" key="3">
    <source>
        <dbReference type="Proteomes" id="UP000623129"/>
    </source>
</evidence>
<dbReference type="EMBL" id="SWLB01000022">
    <property type="protein sequence ID" value="KAF3324368.1"/>
    <property type="molecule type" value="Genomic_DNA"/>
</dbReference>
<dbReference type="OrthoDB" id="1893081at2759"/>
<dbReference type="Gene3D" id="1.25.40.10">
    <property type="entry name" value="Tetratricopeptide repeat domain"/>
    <property type="match status" value="3"/>
</dbReference>
<dbReference type="InterPro" id="IPR019734">
    <property type="entry name" value="TPR_rpt"/>
</dbReference>
<evidence type="ECO:0000256" key="1">
    <source>
        <dbReference type="ARBA" id="ARBA00004906"/>
    </source>
</evidence>
<accession>A0A833QRU7</accession>
<organism evidence="2 3">
    <name type="scientific">Carex littledalei</name>
    <dbReference type="NCBI Taxonomy" id="544730"/>
    <lineage>
        <taxon>Eukaryota</taxon>
        <taxon>Viridiplantae</taxon>
        <taxon>Streptophyta</taxon>
        <taxon>Embryophyta</taxon>
        <taxon>Tracheophyta</taxon>
        <taxon>Spermatophyta</taxon>
        <taxon>Magnoliopsida</taxon>
        <taxon>Liliopsida</taxon>
        <taxon>Poales</taxon>
        <taxon>Cyperaceae</taxon>
        <taxon>Cyperoideae</taxon>
        <taxon>Cariceae</taxon>
        <taxon>Carex</taxon>
        <taxon>Carex subgen. Euthyceras</taxon>
    </lineage>
</organism>
<dbReference type="Proteomes" id="UP000623129">
    <property type="component" value="Unassembled WGS sequence"/>
</dbReference>
<comment type="caution">
    <text evidence="2">The sequence shown here is derived from an EMBL/GenBank/DDBJ whole genome shotgun (WGS) entry which is preliminary data.</text>
</comment>
<dbReference type="Gene3D" id="3.30.710.10">
    <property type="entry name" value="Potassium Channel Kv1.1, Chain A"/>
    <property type="match status" value="1"/>
</dbReference>
<dbReference type="AlphaFoldDB" id="A0A833QRU7"/>
<dbReference type="SMART" id="SM00028">
    <property type="entry name" value="TPR"/>
    <property type="match status" value="3"/>
</dbReference>
<dbReference type="GO" id="GO:0010105">
    <property type="term" value="P:negative regulation of ethylene-activated signaling pathway"/>
    <property type="evidence" value="ECO:0007669"/>
    <property type="project" value="InterPro"/>
</dbReference>
<dbReference type="PANTHER" id="PTHR44203:SF2">
    <property type="entry name" value="ETO1-LIKE PROTEIN 1"/>
    <property type="match status" value="1"/>
</dbReference>
<dbReference type="PANTHER" id="PTHR44203">
    <property type="entry name" value="ETO1-RELATED"/>
    <property type="match status" value="1"/>
</dbReference>